<evidence type="ECO:0000313" key="1">
    <source>
        <dbReference type="EMBL" id="CAG8618403.1"/>
    </source>
</evidence>
<proteinExistence type="predicted"/>
<dbReference type="SUPFAM" id="SSF53098">
    <property type="entry name" value="Ribonuclease H-like"/>
    <property type="match status" value="1"/>
</dbReference>
<dbReference type="InterPro" id="IPR012337">
    <property type="entry name" value="RNaseH-like_sf"/>
</dbReference>
<dbReference type="EMBL" id="CAJVPV010007399">
    <property type="protein sequence ID" value="CAG8618403.1"/>
    <property type="molecule type" value="Genomic_DNA"/>
</dbReference>
<name>A0A9N9GQB0_9GLOM</name>
<sequence length="77" mass="9179">CMQSDLNNQVRIDGKRLAKIMLTMDEWKLIEAIFEVLEDFQELTITLSGAKYPTLNLVYPHVKAIFENWKFWMSWII</sequence>
<gene>
    <name evidence="1" type="ORF">AMORRO_LOCUS8548</name>
</gene>
<keyword evidence="2" id="KW-1185">Reference proteome</keyword>
<comment type="caution">
    <text evidence="1">The sequence shown here is derived from an EMBL/GenBank/DDBJ whole genome shotgun (WGS) entry which is preliminary data.</text>
</comment>
<reference evidence="1" key="1">
    <citation type="submission" date="2021-06" db="EMBL/GenBank/DDBJ databases">
        <authorList>
            <person name="Kallberg Y."/>
            <person name="Tangrot J."/>
            <person name="Rosling A."/>
        </authorList>
    </citation>
    <scope>NUCLEOTIDE SEQUENCE</scope>
    <source>
        <strain evidence="1">CL551</strain>
    </source>
</reference>
<dbReference type="Proteomes" id="UP000789342">
    <property type="component" value="Unassembled WGS sequence"/>
</dbReference>
<feature type="non-terminal residue" evidence="1">
    <location>
        <position position="1"/>
    </location>
</feature>
<dbReference type="AlphaFoldDB" id="A0A9N9GQB0"/>
<protein>
    <submittedName>
        <fullName evidence="1">1541_t:CDS:1</fullName>
    </submittedName>
</protein>
<accession>A0A9N9GQB0</accession>
<evidence type="ECO:0000313" key="2">
    <source>
        <dbReference type="Proteomes" id="UP000789342"/>
    </source>
</evidence>
<organism evidence="1 2">
    <name type="scientific">Acaulospora morrowiae</name>
    <dbReference type="NCBI Taxonomy" id="94023"/>
    <lineage>
        <taxon>Eukaryota</taxon>
        <taxon>Fungi</taxon>
        <taxon>Fungi incertae sedis</taxon>
        <taxon>Mucoromycota</taxon>
        <taxon>Glomeromycotina</taxon>
        <taxon>Glomeromycetes</taxon>
        <taxon>Diversisporales</taxon>
        <taxon>Acaulosporaceae</taxon>
        <taxon>Acaulospora</taxon>
    </lineage>
</organism>
<dbReference type="OrthoDB" id="2435819at2759"/>